<comment type="similarity">
    <text evidence="2 11">Belongs to the trans-sulfuration enzymes family.</text>
</comment>
<evidence type="ECO:0000256" key="2">
    <source>
        <dbReference type="ARBA" id="ARBA00009077"/>
    </source>
</evidence>
<evidence type="ECO:0000256" key="10">
    <source>
        <dbReference type="ARBA" id="ARBA00064715"/>
    </source>
</evidence>
<dbReference type="EMBL" id="CAUYUE010000017">
    <property type="protein sequence ID" value="CAK0787591.1"/>
    <property type="molecule type" value="Genomic_DNA"/>
</dbReference>
<evidence type="ECO:0000256" key="5">
    <source>
        <dbReference type="ARBA" id="ARBA00022898"/>
    </source>
</evidence>
<dbReference type="InterPro" id="IPR054542">
    <property type="entry name" value="Cys_met_metab_PP"/>
</dbReference>
<feature type="compositionally biased region" description="Polar residues" evidence="13">
    <location>
        <begin position="46"/>
        <end position="58"/>
    </location>
</feature>
<dbReference type="Gene3D" id="3.40.640.10">
    <property type="entry name" value="Type I PLP-dependent aspartate aminotransferase-like (Major domain)"/>
    <property type="match status" value="1"/>
</dbReference>
<dbReference type="EC" id="4.4.1.13" evidence="3"/>
<comment type="caution">
    <text evidence="14">The sequence shown here is derived from an EMBL/GenBank/DDBJ whole genome shotgun (WGS) entry which is preliminary data.</text>
</comment>
<dbReference type="CDD" id="cd00614">
    <property type="entry name" value="CGS_like"/>
    <property type="match status" value="1"/>
</dbReference>
<evidence type="ECO:0000313" key="14">
    <source>
        <dbReference type="EMBL" id="CAK0787591.1"/>
    </source>
</evidence>
<protein>
    <recommendedName>
        <fullName evidence="3">cysteine-S-conjugate beta-lyase</fullName>
        <ecNumber evidence="3">4.4.1.13</ecNumber>
    </recommendedName>
    <alternativeName>
        <fullName evidence="8">Cysteine-S-conjugate beta-lyase</fullName>
    </alternativeName>
</protein>
<evidence type="ECO:0000256" key="8">
    <source>
        <dbReference type="ARBA" id="ARBA00047213"/>
    </source>
</evidence>
<evidence type="ECO:0000256" key="12">
    <source>
        <dbReference type="SAM" id="Coils"/>
    </source>
</evidence>
<dbReference type="GO" id="GO:0019346">
    <property type="term" value="P:transsulfuration"/>
    <property type="evidence" value="ECO:0007669"/>
    <property type="project" value="InterPro"/>
</dbReference>
<evidence type="ECO:0000256" key="13">
    <source>
        <dbReference type="SAM" id="MobiDB-lite"/>
    </source>
</evidence>
<dbReference type="GO" id="GO:0030170">
    <property type="term" value="F:pyridoxal phosphate binding"/>
    <property type="evidence" value="ECO:0007669"/>
    <property type="project" value="InterPro"/>
</dbReference>
<name>A0AAV1IJT0_9CHLO</name>
<dbReference type="InterPro" id="IPR015424">
    <property type="entry name" value="PyrdxlP-dep_Trfase"/>
</dbReference>
<keyword evidence="4" id="KW-0028">Amino-acid biosynthesis</keyword>
<dbReference type="NCBIfam" id="TIGR01329">
    <property type="entry name" value="cysta_beta_ly_E"/>
    <property type="match status" value="1"/>
</dbReference>
<dbReference type="InterPro" id="IPR006238">
    <property type="entry name" value="Cys_b_lyase_euk"/>
</dbReference>
<dbReference type="PANTHER" id="PTHR11808">
    <property type="entry name" value="TRANS-SULFURATION ENZYME FAMILY MEMBER"/>
    <property type="match status" value="1"/>
</dbReference>
<keyword evidence="5 11" id="KW-0663">Pyridoxal phosphate</keyword>
<evidence type="ECO:0000256" key="4">
    <source>
        <dbReference type="ARBA" id="ARBA00022605"/>
    </source>
</evidence>
<dbReference type="InterPro" id="IPR015422">
    <property type="entry name" value="PyrdxlP-dep_Trfase_small"/>
</dbReference>
<feature type="compositionally biased region" description="Basic residues" evidence="13">
    <location>
        <begin position="36"/>
        <end position="45"/>
    </location>
</feature>
<dbReference type="Pfam" id="PF01053">
    <property type="entry name" value="Cys_Met_Meta_PP"/>
    <property type="match status" value="1"/>
</dbReference>
<dbReference type="Proteomes" id="UP001314263">
    <property type="component" value="Unassembled WGS sequence"/>
</dbReference>
<evidence type="ECO:0000256" key="9">
    <source>
        <dbReference type="ARBA" id="ARBA00052283"/>
    </source>
</evidence>
<evidence type="ECO:0000256" key="7">
    <source>
        <dbReference type="ARBA" id="ARBA00023239"/>
    </source>
</evidence>
<dbReference type="Gene3D" id="3.90.1150.10">
    <property type="entry name" value="Aspartate Aminotransferase, domain 1"/>
    <property type="match status" value="1"/>
</dbReference>
<dbReference type="GO" id="GO:0071266">
    <property type="term" value="P:'de novo' L-methionine biosynthetic process"/>
    <property type="evidence" value="ECO:0007669"/>
    <property type="project" value="InterPro"/>
</dbReference>
<dbReference type="FunFam" id="3.40.640.10:FF:000009">
    <property type="entry name" value="Cystathionine gamma-synthase homolog"/>
    <property type="match status" value="1"/>
</dbReference>
<dbReference type="PROSITE" id="PS00868">
    <property type="entry name" value="CYS_MET_METAB_PP"/>
    <property type="match status" value="1"/>
</dbReference>
<comment type="subunit">
    <text evidence="10">Forms homodimers. May form homotetramers from two homodimers.</text>
</comment>
<evidence type="ECO:0000256" key="11">
    <source>
        <dbReference type="RuleBase" id="RU362118"/>
    </source>
</evidence>
<keyword evidence="15" id="KW-1185">Reference proteome</keyword>
<comment type="catalytic activity">
    <reaction evidence="9">
        <text>L,L-cystathionine + H2O = L-homocysteine + pyruvate + NH4(+)</text>
        <dbReference type="Rhea" id="RHEA:13965"/>
        <dbReference type="ChEBI" id="CHEBI:15361"/>
        <dbReference type="ChEBI" id="CHEBI:15377"/>
        <dbReference type="ChEBI" id="CHEBI:28938"/>
        <dbReference type="ChEBI" id="CHEBI:58161"/>
        <dbReference type="ChEBI" id="CHEBI:58199"/>
    </reaction>
    <physiologicalReaction direction="left-to-right" evidence="9">
        <dbReference type="Rhea" id="RHEA:13966"/>
    </physiologicalReaction>
</comment>
<feature type="coiled-coil region" evidence="12">
    <location>
        <begin position="454"/>
        <end position="508"/>
    </location>
</feature>
<dbReference type="GO" id="GO:0005737">
    <property type="term" value="C:cytoplasm"/>
    <property type="evidence" value="ECO:0007669"/>
    <property type="project" value="TreeGrafter"/>
</dbReference>
<sequence length="515" mass="55392">MSFRSHNLGSNQCAAHEARAHRQASSSSCYSPQFPCRHRQSRKGRQQMTGPQSTSTYIHCSKREVSANGVNGDKSSSAANNDAGHADSPRKHSLATRLLHPPKVTQDPYGAVAPPLYQTAIFDQVSAVRCGPYDYTRSGNPTRAQLEAHMADLEGAARSFAFASGMAALSVVLRLVRAGQHVVAGDDIYGGTSRLLAQVAPGLGIDVTNVDTSDPVALRQALKPGLTRLVMLESPTNPRMQICDIKRLTELSHEAGALVVVDNSILAPVFQQPLALGADISMTSATKFIGGHSDITGGILSVRDPELATQVYFFQNAEGAILGPFECWLAMRGLKTMALRMRRQAATAAVIARWLAQHPLIRKVNYPGLPDHPGHAVHAAQASAGGSLLSFETGSTEASRTIAEEAQLFKITVSFGSVSSLISLPCYMSHASIPAEVRASRGLPDDLVRISVGIEEPEDLLQDLQQAMQKAMDRIGMTAQAPAADSQLTAQTDREQELLERVEVLEARLQLQDKH</sequence>
<dbReference type="AlphaFoldDB" id="A0AAV1IJT0"/>
<dbReference type="SUPFAM" id="SSF53383">
    <property type="entry name" value="PLP-dependent transferases"/>
    <property type="match status" value="1"/>
</dbReference>
<reference evidence="14 15" key="1">
    <citation type="submission" date="2023-10" db="EMBL/GenBank/DDBJ databases">
        <authorList>
            <person name="Maclean D."/>
            <person name="Macfadyen A."/>
        </authorList>
    </citation>
    <scope>NUCLEOTIDE SEQUENCE [LARGE SCALE GENOMIC DNA]</scope>
</reference>
<dbReference type="InterPro" id="IPR000277">
    <property type="entry name" value="Cys/Met-Metab_PyrdxlP-dep_enz"/>
</dbReference>
<evidence type="ECO:0000256" key="6">
    <source>
        <dbReference type="ARBA" id="ARBA00023167"/>
    </source>
</evidence>
<keyword evidence="7" id="KW-0456">Lyase</keyword>
<accession>A0AAV1IJT0</accession>
<dbReference type="InterPro" id="IPR015421">
    <property type="entry name" value="PyrdxlP-dep_Trfase_major"/>
</dbReference>
<dbReference type="PANTHER" id="PTHR11808:SF50">
    <property type="entry name" value="CYSTATHIONINE BETA-LYASE"/>
    <property type="match status" value="1"/>
</dbReference>
<proteinExistence type="inferred from homology"/>
<evidence type="ECO:0000256" key="1">
    <source>
        <dbReference type="ARBA" id="ARBA00001933"/>
    </source>
</evidence>
<gene>
    <name evidence="14" type="ORF">CVIRNUC_010813</name>
</gene>
<feature type="region of interest" description="Disordered" evidence="13">
    <location>
        <begin position="22"/>
        <end position="92"/>
    </location>
</feature>
<evidence type="ECO:0000256" key="3">
    <source>
        <dbReference type="ARBA" id="ARBA00012224"/>
    </source>
</evidence>
<dbReference type="GO" id="GO:0047804">
    <property type="term" value="F:cysteine-S-conjugate beta-lyase activity"/>
    <property type="evidence" value="ECO:0007669"/>
    <property type="project" value="UniProtKB-EC"/>
</dbReference>
<comment type="cofactor">
    <cofactor evidence="1 11">
        <name>pyridoxal 5'-phosphate</name>
        <dbReference type="ChEBI" id="CHEBI:597326"/>
    </cofactor>
</comment>
<organism evidence="14 15">
    <name type="scientific">Coccomyxa viridis</name>
    <dbReference type="NCBI Taxonomy" id="1274662"/>
    <lineage>
        <taxon>Eukaryota</taxon>
        <taxon>Viridiplantae</taxon>
        <taxon>Chlorophyta</taxon>
        <taxon>core chlorophytes</taxon>
        <taxon>Trebouxiophyceae</taxon>
        <taxon>Trebouxiophyceae incertae sedis</taxon>
        <taxon>Coccomyxaceae</taxon>
        <taxon>Coccomyxa</taxon>
    </lineage>
</organism>
<keyword evidence="12" id="KW-0175">Coiled coil</keyword>
<evidence type="ECO:0000313" key="15">
    <source>
        <dbReference type="Proteomes" id="UP001314263"/>
    </source>
</evidence>
<keyword evidence="6" id="KW-0486">Methionine biosynthesis</keyword>
<dbReference type="FunFam" id="3.90.1150.10:FF:000033">
    <property type="entry name" value="Cystathionine gamma-synthase"/>
    <property type="match status" value="1"/>
</dbReference>